<dbReference type="GO" id="GO:0003677">
    <property type="term" value="F:DNA binding"/>
    <property type="evidence" value="ECO:0007669"/>
    <property type="project" value="UniProtKB-KW"/>
</dbReference>
<evidence type="ECO:0000256" key="3">
    <source>
        <dbReference type="ARBA" id="ARBA00023163"/>
    </source>
</evidence>
<dbReference type="GO" id="GO:1901135">
    <property type="term" value="P:carbohydrate derivative metabolic process"/>
    <property type="evidence" value="ECO:0007669"/>
    <property type="project" value="InterPro"/>
</dbReference>
<dbReference type="AlphaFoldDB" id="A0A151AL71"/>
<evidence type="ECO:0000256" key="1">
    <source>
        <dbReference type="ARBA" id="ARBA00023015"/>
    </source>
</evidence>
<dbReference type="InterPro" id="IPR000281">
    <property type="entry name" value="HTH_RpiR"/>
</dbReference>
<dbReference type="PROSITE" id="PS51464">
    <property type="entry name" value="SIS"/>
    <property type="match status" value="1"/>
</dbReference>
<gene>
    <name evidence="6" type="primary">ybbH_2</name>
    <name evidence="6" type="ORF">CLCOL_21090</name>
</gene>
<dbReference type="CDD" id="cd05013">
    <property type="entry name" value="SIS_RpiR"/>
    <property type="match status" value="1"/>
</dbReference>
<feature type="domain" description="SIS" evidence="5">
    <location>
        <begin position="124"/>
        <end position="264"/>
    </location>
</feature>
<dbReference type="Proteomes" id="UP000075374">
    <property type="component" value="Unassembled WGS sequence"/>
</dbReference>
<dbReference type="Gene3D" id="3.40.50.10490">
    <property type="entry name" value="Glucose-6-phosphate isomerase like protein, domain 1"/>
    <property type="match status" value="1"/>
</dbReference>
<dbReference type="SUPFAM" id="SSF46689">
    <property type="entry name" value="Homeodomain-like"/>
    <property type="match status" value="1"/>
</dbReference>
<evidence type="ECO:0000259" key="4">
    <source>
        <dbReference type="PROSITE" id="PS51071"/>
    </source>
</evidence>
<name>A0A151AL71_9CLOT</name>
<dbReference type="PROSITE" id="PS51071">
    <property type="entry name" value="HTH_RPIR"/>
    <property type="match status" value="1"/>
</dbReference>
<dbReference type="SUPFAM" id="SSF53697">
    <property type="entry name" value="SIS domain"/>
    <property type="match status" value="1"/>
</dbReference>
<organism evidence="6 7">
    <name type="scientific">Clostridium colicanis DSM 13634</name>
    <dbReference type="NCBI Taxonomy" id="1121305"/>
    <lineage>
        <taxon>Bacteria</taxon>
        <taxon>Bacillati</taxon>
        <taxon>Bacillota</taxon>
        <taxon>Clostridia</taxon>
        <taxon>Eubacteriales</taxon>
        <taxon>Clostridiaceae</taxon>
        <taxon>Clostridium</taxon>
    </lineage>
</organism>
<reference evidence="6 7" key="1">
    <citation type="submission" date="2016-02" db="EMBL/GenBank/DDBJ databases">
        <title>Genome sequence of Clostridium colicanis DSM 13634.</title>
        <authorList>
            <person name="Poehlein A."/>
            <person name="Daniel R."/>
        </authorList>
    </citation>
    <scope>NUCLEOTIDE SEQUENCE [LARGE SCALE GENOMIC DNA]</scope>
    <source>
        <strain evidence="6 7">DSM 13634</strain>
    </source>
</reference>
<dbReference type="PANTHER" id="PTHR30514">
    <property type="entry name" value="GLUCOKINASE"/>
    <property type="match status" value="1"/>
</dbReference>
<dbReference type="InterPro" id="IPR001347">
    <property type="entry name" value="SIS_dom"/>
</dbReference>
<dbReference type="PANTHER" id="PTHR30514:SF1">
    <property type="entry name" value="HTH-TYPE TRANSCRIPTIONAL REGULATOR HEXR-RELATED"/>
    <property type="match status" value="1"/>
</dbReference>
<evidence type="ECO:0000313" key="7">
    <source>
        <dbReference type="Proteomes" id="UP000075374"/>
    </source>
</evidence>
<dbReference type="GO" id="GO:0097367">
    <property type="term" value="F:carbohydrate derivative binding"/>
    <property type="evidence" value="ECO:0007669"/>
    <property type="project" value="InterPro"/>
</dbReference>
<dbReference type="InterPro" id="IPR047640">
    <property type="entry name" value="RpiR-like"/>
</dbReference>
<keyword evidence="3" id="KW-0804">Transcription</keyword>
<dbReference type="EMBL" id="LTBB01000011">
    <property type="protein sequence ID" value="KYH28381.1"/>
    <property type="molecule type" value="Genomic_DNA"/>
</dbReference>
<proteinExistence type="predicted"/>
<dbReference type="RefSeq" id="WP_061858915.1">
    <property type="nucleotide sequence ID" value="NZ_LTBB01000011.1"/>
</dbReference>
<dbReference type="STRING" id="1121305.CLCOL_21090"/>
<dbReference type="Pfam" id="PF01418">
    <property type="entry name" value="HTH_6"/>
    <property type="match status" value="1"/>
</dbReference>
<keyword evidence="1" id="KW-0805">Transcription regulation</keyword>
<protein>
    <submittedName>
        <fullName evidence="6">Putative HTH-type transcriptional regulator YbbH</fullName>
    </submittedName>
</protein>
<sequence>MVKSSVIANLKEIYGNLKGSERRVAEYIITHGKEIIQFSITELAERCNCGEATIFRVCKKVGCKGYQEFKIHIAHELIDPIENIHEDIKDNDDYVIVMDKVFKSTIVSLQETLKRNNAKDIETAVELLINANQISFFGMGGSGALAMDAWHKFIRTGVICQYQTDTHLQAITASMVKENDVIVAISNTGSNKELIENVELAKANGAKIITLCSMSKAPLTKLADVNLICYGRQQKYKSEAAESRISTLTLLDCLFVQVCLKKKESYYNNIEKVRKAIAKKRV</sequence>
<dbReference type="InterPro" id="IPR046348">
    <property type="entry name" value="SIS_dom_sf"/>
</dbReference>
<dbReference type="Pfam" id="PF01380">
    <property type="entry name" value="SIS"/>
    <property type="match status" value="1"/>
</dbReference>
<dbReference type="Gene3D" id="1.10.10.10">
    <property type="entry name" value="Winged helix-like DNA-binding domain superfamily/Winged helix DNA-binding domain"/>
    <property type="match status" value="1"/>
</dbReference>
<evidence type="ECO:0000256" key="2">
    <source>
        <dbReference type="ARBA" id="ARBA00023125"/>
    </source>
</evidence>
<dbReference type="InterPro" id="IPR009057">
    <property type="entry name" value="Homeodomain-like_sf"/>
</dbReference>
<evidence type="ECO:0000259" key="5">
    <source>
        <dbReference type="PROSITE" id="PS51464"/>
    </source>
</evidence>
<accession>A0A151AL71</accession>
<keyword evidence="2" id="KW-0238">DNA-binding</keyword>
<dbReference type="InterPro" id="IPR035472">
    <property type="entry name" value="RpiR-like_SIS"/>
</dbReference>
<evidence type="ECO:0000313" key="6">
    <source>
        <dbReference type="EMBL" id="KYH28381.1"/>
    </source>
</evidence>
<dbReference type="InterPro" id="IPR036388">
    <property type="entry name" value="WH-like_DNA-bd_sf"/>
</dbReference>
<comment type="caution">
    <text evidence="6">The sequence shown here is derived from an EMBL/GenBank/DDBJ whole genome shotgun (WGS) entry which is preliminary data.</text>
</comment>
<feature type="domain" description="HTH rpiR-type" evidence="4">
    <location>
        <begin position="4"/>
        <end position="80"/>
    </location>
</feature>
<dbReference type="GO" id="GO:0003700">
    <property type="term" value="F:DNA-binding transcription factor activity"/>
    <property type="evidence" value="ECO:0007669"/>
    <property type="project" value="InterPro"/>
</dbReference>
<keyword evidence="7" id="KW-1185">Reference proteome</keyword>
<dbReference type="PATRIC" id="fig|1121305.3.peg.2111"/>